<name>A0ABT9GZL9_9GAMM</name>
<protein>
    <submittedName>
        <fullName evidence="1">DUF1826 domain-containing protein</fullName>
    </submittedName>
</protein>
<dbReference type="RefSeq" id="WP_305893771.1">
    <property type="nucleotide sequence ID" value="NZ_JAUZVZ010000012.1"/>
</dbReference>
<accession>A0ABT9GZL9</accession>
<comment type="caution">
    <text evidence="1">The sequence shown here is derived from an EMBL/GenBank/DDBJ whole genome shotgun (WGS) entry which is preliminary data.</text>
</comment>
<keyword evidence="2" id="KW-1185">Reference proteome</keyword>
<sequence length="213" mass="23702">MSTFSTFRPEPINSAHLTSPYHSEVQPLARQCLSQEPDGLTTIFQPDVNLAVWQRHVSSHLHSYAHQLQTQLTLPLQCMLSLSDIPHELSNALPEGEGRDLFIADISQLTEMFACLMDCNEIGLRLRVLDKPMCPKFHTDHLVCRLVSSYTGPATEWHAGPVDAPMPTQQLQCGDVALLKGSGWENSGCYAISHRSPAATNKRLLLTMDPVWS</sequence>
<evidence type="ECO:0000313" key="1">
    <source>
        <dbReference type="EMBL" id="MDP4536506.1"/>
    </source>
</evidence>
<organism evidence="1 2">
    <name type="scientific">Alkalimonas collagenimarina</name>
    <dbReference type="NCBI Taxonomy" id="400390"/>
    <lineage>
        <taxon>Bacteria</taxon>
        <taxon>Pseudomonadati</taxon>
        <taxon>Pseudomonadota</taxon>
        <taxon>Gammaproteobacteria</taxon>
        <taxon>Alkalimonas</taxon>
    </lineage>
</organism>
<dbReference type="InterPro" id="IPR014955">
    <property type="entry name" value="DUF1826"/>
</dbReference>
<proteinExistence type="predicted"/>
<dbReference type="Pfam" id="PF08856">
    <property type="entry name" value="DUF1826"/>
    <property type="match status" value="1"/>
</dbReference>
<evidence type="ECO:0000313" key="2">
    <source>
        <dbReference type="Proteomes" id="UP001231616"/>
    </source>
</evidence>
<dbReference type="Proteomes" id="UP001231616">
    <property type="component" value="Unassembled WGS sequence"/>
</dbReference>
<gene>
    <name evidence="1" type="ORF">Q3O60_09930</name>
</gene>
<reference evidence="1 2" key="1">
    <citation type="submission" date="2023-08" db="EMBL/GenBank/DDBJ databases">
        <authorList>
            <person name="Joshi A."/>
            <person name="Thite S."/>
        </authorList>
    </citation>
    <scope>NUCLEOTIDE SEQUENCE [LARGE SCALE GENOMIC DNA]</scope>
    <source>
        <strain evidence="1 2">AC40</strain>
    </source>
</reference>
<dbReference type="EMBL" id="JAUZVZ010000012">
    <property type="protein sequence ID" value="MDP4536506.1"/>
    <property type="molecule type" value="Genomic_DNA"/>
</dbReference>